<dbReference type="SMART" id="SM00530">
    <property type="entry name" value="HTH_XRE"/>
    <property type="match status" value="1"/>
</dbReference>
<feature type="domain" description="HTH cro/C1-type" evidence="1">
    <location>
        <begin position="67"/>
        <end position="110"/>
    </location>
</feature>
<dbReference type="RefSeq" id="WP_263607689.1">
    <property type="nucleotide sequence ID" value="NZ_JAOVQM010000001.1"/>
</dbReference>
<organism evidence="2 3">
    <name type="scientific">Paracholeplasma manati</name>
    <dbReference type="NCBI Taxonomy" id="591373"/>
    <lineage>
        <taxon>Bacteria</taxon>
        <taxon>Bacillati</taxon>
        <taxon>Mycoplasmatota</taxon>
        <taxon>Mollicutes</taxon>
        <taxon>Acholeplasmatales</taxon>
        <taxon>Acholeplasmataceae</taxon>
        <taxon>Paracholeplasma</taxon>
    </lineage>
</organism>
<evidence type="ECO:0000313" key="2">
    <source>
        <dbReference type="EMBL" id="MCV2231564.1"/>
    </source>
</evidence>
<proteinExistence type="predicted"/>
<dbReference type="CDD" id="cd00093">
    <property type="entry name" value="HTH_XRE"/>
    <property type="match status" value="1"/>
</dbReference>
<comment type="caution">
    <text evidence="2">The sequence shown here is derived from an EMBL/GenBank/DDBJ whole genome shotgun (WGS) entry which is preliminary data.</text>
</comment>
<gene>
    <name evidence="2" type="ORF">N7548_01805</name>
</gene>
<evidence type="ECO:0000259" key="1">
    <source>
        <dbReference type="PROSITE" id="PS50943"/>
    </source>
</evidence>
<dbReference type="Gene3D" id="1.10.260.40">
    <property type="entry name" value="lambda repressor-like DNA-binding domains"/>
    <property type="match status" value="1"/>
</dbReference>
<keyword evidence="3" id="KW-1185">Reference proteome</keyword>
<accession>A0ABT2Y4A7</accession>
<dbReference type="PROSITE" id="PS50943">
    <property type="entry name" value="HTH_CROC1"/>
    <property type="match status" value="1"/>
</dbReference>
<dbReference type="InterPro" id="IPR001387">
    <property type="entry name" value="Cro/C1-type_HTH"/>
</dbReference>
<reference evidence="2" key="1">
    <citation type="submission" date="2022-09" db="EMBL/GenBank/DDBJ databases">
        <title>Novel Mycoplasma species identified in domestic and wild animals.</title>
        <authorList>
            <person name="Volokhov D.V."/>
            <person name="Furtak V.A."/>
            <person name="Zagorodnyaya T.A."/>
        </authorList>
    </citation>
    <scope>NUCLEOTIDE SEQUENCE</scope>
    <source>
        <strain evidence="2">Oakley</strain>
    </source>
</reference>
<protein>
    <submittedName>
        <fullName evidence="2">DUF4065 domain-containing protein</fullName>
    </submittedName>
</protein>
<dbReference type="Proteomes" id="UP001177160">
    <property type="component" value="Unassembled WGS sequence"/>
</dbReference>
<dbReference type="Pfam" id="PF01381">
    <property type="entry name" value="HTH_3"/>
    <property type="match status" value="1"/>
</dbReference>
<dbReference type="InterPro" id="IPR025272">
    <property type="entry name" value="SocA_Panacea"/>
</dbReference>
<name>A0ABT2Y4A7_9MOLU</name>
<evidence type="ECO:0000313" key="3">
    <source>
        <dbReference type="Proteomes" id="UP001177160"/>
    </source>
</evidence>
<dbReference type="SUPFAM" id="SSF47413">
    <property type="entry name" value="lambda repressor-like DNA-binding domains"/>
    <property type="match status" value="1"/>
</dbReference>
<dbReference type="EMBL" id="JAOVQM010000001">
    <property type="protein sequence ID" value="MCV2231564.1"/>
    <property type="molecule type" value="Genomic_DNA"/>
</dbReference>
<dbReference type="Pfam" id="PF13274">
    <property type="entry name" value="SocA_Panacea"/>
    <property type="match status" value="1"/>
</dbReference>
<sequence>MKNIMNTYIKETTTTFQINDTTIIVPGKRRFDATTNEPVFDYDLDNALLIEAGKKYRESIHFDGEKLIEFRKKHDLTQALFAKILGISRKTLISYEKNYAIPNNQNLKLIQSMIKDETLLEKMSTHFNAPLTYKEMEVIGNIRVEESMDEYSGFQAINEDILISLMLFFSDKGISQTRLQKAMFYSDFLNYKTTGTSLTGLYYRKFPFGPYSEALNKLTDDLIRLEKMTRKLDYLMVSQEKVNLDFLTEPQFEIVKKIKRYIQKNDAKAVSDDSHLHNGWIHTTDFEKISYEFAVDMLDDFLNCE</sequence>
<dbReference type="InterPro" id="IPR010982">
    <property type="entry name" value="Lambda_DNA-bd_dom_sf"/>
</dbReference>